<dbReference type="GO" id="GO:0005096">
    <property type="term" value="F:GTPase activator activity"/>
    <property type="evidence" value="ECO:0007669"/>
    <property type="project" value="TreeGrafter"/>
</dbReference>
<dbReference type="InterPro" id="IPR050868">
    <property type="entry name" value="ELMO_domain-containing"/>
</dbReference>
<dbReference type="AlphaFoldDB" id="X6NGE3"/>
<organism evidence="3 4">
    <name type="scientific">Reticulomyxa filosa</name>
    <dbReference type="NCBI Taxonomy" id="46433"/>
    <lineage>
        <taxon>Eukaryota</taxon>
        <taxon>Sar</taxon>
        <taxon>Rhizaria</taxon>
        <taxon>Retaria</taxon>
        <taxon>Foraminifera</taxon>
        <taxon>Monothalamids</taxon>
        <taxon>Reticulomyxidae</taxon>
        <taxon>Reticulomyxa</taxon>
    </lineage>
</organism>
<dbReference type="PROSITE" id="PS51335">
    <property type="entry name" value="ELMO"/>
    <property type="match status" value="1"/>
</dbReference>
<dbReference type="OrthoDB" id="67155at2759"/>
<keyword evidence="4" id="KW-1185">Reference proteome</keyword>
<protein>
    <recommendedName>
        <fullName evidence="2">ELMO domain-containing protein</fullName>
    </recommendedName>
</protein>
<gene>
    <name evidence="3" type="ORF">RFI_12753</name>
</gene>
<evidence type="ECO:0000259" key="2">
    <source>
        <dbReference type="PROSITE" id="PS51335"/>
    </source>
</evidence>
<dbReference type="PANTHER" id="PTHR12771">
    <property type="entry name" value="ENGULFMENT AND CELL MOTILITY"/>
    <property type="match status" value="1"/>
</dbReference>
<keyword evidence="1" id="KW-0472">Membrane</keyword>
<sequence length="411" mass="49197">MVWQLLYYFRRSKSYQSIYQTIVTTPNWEIETIGSKILEAKQIPRPAPSSTLWKNLRQFLLCIRSWNEIIDELYKASKERFNKKNLTHNHLLTQFWDETIGKYEKELEKNKKMRKINLESDPRWEVVGFQGKSPESDFRGLDLLGLRAMLWFGRTYTKYSKSVLYYTHKYHYTNNWFCYYVTGINLMFGTFEFLTGYPVNVYVPPSSHSLDFAYWNASNELACNWYLQEFAMKKDGVFLKRCEYLREYEHAHTMNGRTLNESLNDSKQEEEEEHEQEEESYSQEFFQHFKFDCQNFSDLKLSVASQFFTALKYNQFGLLIDRNENDDVRQEVCVNDDSEIIRVMKPIYNLASYLFFPYFQNISIGYLLVCLFFKRFYVQLVCSLSSIRNQVFLAIKKSSSKNDNYFSKNLP</sequence>
<evidence type="ECO:0000313" key="3">
    <source>
        <dbReference type="EMBL" id="ETO24407.1"/>
    </source>
</evidence>
<accession>X6NGE3</accession>
<evidence type="ECO:0000313" key="4">
    <source>
        <dbReference type="Proteomes" id="UP000023152"/>
    </source>
</evidence>
<evidence type="ECO:0000256" key="1">
    <source>
        <dbReference type="SAM" id="Phobius"/>
    </source>
</evidence>
<dbReference type="PANTHER" id="PTHR12771:SF51">
    <property type="entry name" value="LD01482P"/>
    <property type="match status" value="1"/>
</dbReference>
<reference evidence="3 4" key="1">
    <citation type="journal article" date="2013" name="Curr. Biol.">
        <title>The Genome of the Foraminiferan Reticulomyxa filosa.</title>
        <authorList>
            <person name="Glockner G."/>
            <person name="Hulsmann N."/>
            <person name="Schleicher M."/>
            <person name="Noegel A.A."/>
            <person name="Eichinger L."/>
            <person name="Gallinger C."/>
            <person name="Pawlowski J."/>
            <person name="Sierra R."/>
            <person name="Euteneuer U."/>
            <person name="Pillet L."/>
            <person name="Moustafa A."/>
            <person name="Platzer M."/>
            <person name="Groth M."/>
            <person name="Szafranski K."/>
            <person name="Schliwa M."/>
        </authorList>
    </citation>
    <scope>NUCLEOTIDE SEQUENCE [LARGE SCALE GENOMIC DNA]</scope>
</reference>
<feature type="transmembrane region" description="Helical" evidence="1">
    <location>
        <begin position="350"/>
        <end position="373"/>
    </location>
</feature>
<dbReference type="InterPro" id="IPR006816">
    <property type="entry name" value="ELMO_dom"/>
</dbReference>
<dbReference type="Pfam" id="PF04727">
    <property type="entry name" value="ELMO_CED12"/>
    <property type="match status" value="1"/>
</dbReference>
<feature type="domain" description="ELMO" evidence="2">
    <location>
        <begin position="87"/>
        <end position="289"/>
    </location>
</feature>
<dbReference type="EMBL" id="ASPP01009235">
    <property type="protein sequence ID" value="ETO24407.1"/>
    <property type="molecule type" value="Genomic_DNA"/>
</dbReference>
<keyword evidence="1" id="KW-1133">Transmembrane helix</keyword>
<name>X6NGE3_RETFI</name>
<keyword evidence="1" id="KW-0812">Transmembrane</keyword>
<dbReference type="Proteomes" id="UP000023152">
    <property type="component" value="Unassembled WGS sequence"/>
</dbReference>
<comment type="caution">
    <text evidence="3">The sequence shown here is derived from an EMBL/GenBank/DDBJ whole genome shotgun (WGS) entry which is preliminary data.</text>
</comment>
<proteinExistence type="predicted"/>